<sequence length="170" mass="19135">FASQVVKNNALIKSVTPHSWPKVICFFSKSHHVSTAGPSKNSSKTMSKTSLKESIGSNDMVYDYYLEEAKKKEQLQKDQALDSKPGVAKPARLPNTTNGSKLKPKNSYQQTRNWLPSMSSQVMDKVVQRVAEQPRHSKSYLNLNTWHVLYARSAFTLQITIAAFCNTSLR</sequence>
<proteinExistence type="predicted"/>
<accession>A0A699L919</accession>
<feature type="region of interest" description="Disordered" evidence="1">
    <location>
        <begin position="33"/>
        <end position="52"/>
    </location>
</feature>
<gene>
    <name evidence="2" type="ORF">Tci_698620</name>
</gene>
<dbReference type="EMBL" id="BKCJ010588938">
    <property type="protein sequence ID" value="GFB26649.1"/>
    <property type="molecule type" value="Genomic_DNA"/>
</dbReference>
<organism evidence="2">
    <name type="scientific">Tanacetum cinerariifolium</name>
    <name type="common">Dalmatian daisy</name>
    <name type="synonym">Chrysanthemum cinerariifolium</name>
    <dbReference type="NCBI Taxonomy" id="118510"/>
    <lineage>
        <taxon>Eukaryota</taxon>
        <taxon>Viridiplantae</taxon>
        <taxon>Streptophyta</taxon>
        <taxon>Embryophyta</taxon>
        <taxon>Tracheophyta</taxon>
        <taxon>Spermatophyta</taxon>
        <taxon>Magnoliopsida</taxon>
        <taxon>eudicotyledons</taxon>
        <taxon>Gunneridae</taxon>
        <taxon>Pentapetalae</taxon>
        <taxon>asterids</taxon>
        <taxon>campanulids</taxon>
        <taxon>Asterales</taxon>
        <taxon>Asteraceae</taxon>
        <taxon>Asteroideae</taxon>
        <taxon>Anthemideae</taxon>
        <taxon>Anthemidinae</taxon>
        <taxon>Tanacetum</taxon>
    </lineage>
</organism>
<feature type="non-terminal residue" evidence="2">
    <location>
        <position position="1"/>
    </location>
</feature>
<feature type="region of interest" description="Disordered" evidence="1">
    <location>
        <begin position="75"/>
        <end position="111"/>
    </location>
</feature>
<feature type="compositionally biased region" description="Low complexity" evidence="1">
    <location>
        <begin position="39"/>
        <end position="52"/>
    </location>
</feature>
<name>A0A699L919_TANCI</name>
<feature type="compositionally biased region" description="Polar residues" evidence="1">
    <location>
        <begin position="94"/>
        <end position="111"/>
    </location>
</feature>
<evidence type="ECO:0000256" key="1">
    <source>
        <dbReference type="SAM" id="MobiDB-lite"/>
    </source>
</evidence>
<evidence type="ECO:0000313" key="2">
    <source>
        <dbReference type="EMBL" id="GFB26649.1"/>
    </source>
</evidence>
<comment type="caution">
    <text evidence="2">The sequence shown here is derived from an EMBL/GenBank/DDBJ whole genome shotgun (WGS) entry which is preliminary data.</text>
</comment>
<dbReference type="AlphaFoldDB" id="A0A699L919"/>
<protein>
    <submittedName>
        <fullName evidence="2">Uncharacterized protein</fullName>
    </submittedName>
</protein>
<reference evidence="2" key="1">
    <citation type="journal article" date="2019" name="Sci. Rep.">
        <title>Draft genome of Tanacetum cinerariifolium, the natural source of mosquito coil.</title>
        <authorList>
            <person name="Yamashiro T."/>
            <person name="Shiraishi A."/>
            <person name="Satake H."/>
            <person name="Nakayama K."/>
        </authorList>
    </citation>
    <scope>NUCLEOTIDE SEQUENCE</scope>
</reference>